<accession>A0ABU0YT38</accession>
<dbReference type="PANTHER" id="PTHR34957">
    <property type="entry name" value="NUCLEAR TRANSPORT FACTOR 2 (NTF2) FAMILY PROTEIN"/>
    <property type="match status" value="1"/>
</dbReference>
<sequence>MSADLAALEFANDAFYQAFAAASLDAMDAVWAEQPNVFCVHPGWPPITSRAEVMASWREILANAGPIPVTGVAPKATIFGDLGLVCCYERFANQHLVASNLFIRADGRWRMIHHHAGPLARVPDEAKVGNQPVPRH</sequence>
<name>A0ABU0YT38_9PROT</name>
<dbReference type="PANTHER" id="PTHR34957:SF1">
    <property type="entry name" value="NUCLEAR TRANSPORT FACTOR 2 (NTF2) FAMILY PROTEIN"/>
    <property type="match status" value="1"/>
</dbReference>
<evidence type="ECO:0000313" key="2">
    <source>
        <dbReference type="EMBL" id="MDQ7250885.1"/>
    </source>
</evidence>
<feature type="domain" description="SnoaL-like" evidence="1">
    <location>
        <begin position="11"/>
        <end position="116"/>
    </location>
</feature>
<dbReference type="SUPFAM" id="SSF54427">
    <property type="entry name" value="NTF2-like"/>
    <property type="match status" value="1"/>
</dbReference>
<dbReference type="RefSeq" id="WP_379960708.1">
    <property type="nucleotide sequence ID" value="NZ_JAUYVI010000008.1"/>
</dbReference>
<dbReference type="Pfam" id="PF13474">
    <property type="entry name" value="SnoaL_3"/>
    <property type="match status" value="1"/>
</dbReference>
<dbReference type="InterPro" id="IPR037401">
    <property type="entry name" value="SnoaL-like"/>
</dbReference>
<comment type="caution">
    <text evidence="2">The sequence shown here is derived from an EMBL/GenBank/DDBJ whole genome shotgun (WGS) entry which is preliminary data.</text>
</comment>
<dbReference type="Proteomes" id="UP001230156">
    <property type="component" value="Unassembled WGS sequence"/>
</dbReference>
<reference evidence="3" key="1">
    <citation type="submission" date="2023-08" db="EMBL/GenBank/DDBJ databases">
        <title>Rhodospirillaceae gen. nov., a novel taxon isolated from the Yangtze River Yuezi River estuary sludge.</title>
        <authorList>
            <person name="Ruan L."/>
        </authorList>
    </citation>
    <scope>NUCLEOTIDE SEQUENCE [LARGE SCALE GENOMIC DNA]</scope>
    <source>
        <strain evidence="3">R-7</strain>
    </source>
</reference>
<evidence type="ECO:0000259" key="1">
    <source>
        <dbReference type="Pfam" id="PF13474"/>
    </source>
</evidence>
<proteinExistence type="predicted"/>
<dbReference type="InterPro" id="IPR032710">
    <property type="entry name" value="NTF2-like_dom_sf"/>
</dbReference>
<dbReference type="EMBL" id="JAUYVI010000008">
    <property type="protein sequence ID" value="MDQ7250885.1"/>
    <property type="molecule type" value="Genomic_DNA"/>
</dbReference>
<keyword evidence="3" id="KW-1185">Reference proteome</keyword>
<gene>
    <name evidence="2" type="ORF">Q8A70_24570</name>
</gene>
<protein>
    <submittedName>
        <fullName evidence="2">Nuclear transport factor 2 family protein</fullName>
    </submittedName>
</protein>
<evidence type="ECO:0000313" key="3">
    <source>
        <dbReference type="Proteomes" id="UP001230156"/>
    </source>
</evidence>
<organism evidence="2 3">
    <name type="scientific">Dongia sedimenti</name>
    <dbReference type="NCBI Taxonomy" id="3064282"/>
    <lineage>
        <taxon>Bacteria</taxon>
        <taxon>Pseudomonadati</taxon>
        <taxon>Pseudomonadota</taxon>
        <taxon>Alphaproteobacteria</taxon>
        <taxon>Rhodospirillales</taxon>
        <taxon>Dongiaceae</taxon>
        <taxon>Dongia</taxon>
    </lineage>
</organism>
<dbReference type="Gene3D" id="3.10.450.50">
    <property type="match status" value="1"/>
</dbReference>